<reference evidence="4" key="1">
    <citation type="journal article" date="2014" name="Nat. Commun.">
        <title>The emerging biofuel crop Camelina sativa retains a highly undifferentiated hexaploid genome structure.</title>
        <authorList>
            <person name="Kagale S."/>
            <person name="Koh C."/>
            <person name="Nixon J."/>
            <person name="Bollina V."/>
            <person name="Clarke W.E."/>
            <person name="Tuteja R."/>
            <person name="Spillane C."/>
            <person name="Robinson S.J."/>
            <person name="Links M.G."/>
            <person name="Clarke C."/>
            <person name="Higgins E.E."/>
            <person name="Huebert T."/>
            <person name="Sharpe A.G."/>
            <person name="Parkin I.A."/>
        </authorList>
    </citation>
    <scope>NUCLEOTIDE SEQUENCE [LARGE SCALE GENOMIC DNA]</scope>
    <source>
        <strain evidence="4">cv. DH55</strain>
    </source>
</reference>
<feature type="domain" description="DC1" evidence="2">
    <location>
        <begin position="125"/>
        <end position="177"/>
    </location>
</feature>
<dbReference type="InterPro" id="IPR046349">
    <property type="entry name" value="C1-like_sf"/>
</dbReference>
<dbReference type="SUPFAM" id="SSF57889">
    <property type="entry name" value="Cysteine-rich domain"/>
    <property type="match status" value="3"/>
</dbReference>
<evidence type="ECO:0000256" key="1">
    <source>
        <dbReference type="ARBA" id="ARBA00022737"/>
    </source>
</evidence>
<dbReference type="Proteomes" id="UP000694864">
    <property type="component" value="Chromosome 10"/>
</dbReference>
<feature type="domain" description="DC1-like C-terminal" evidence="3">
    <location>
        <begin position="370"/>
        <end position="398"/>
    </location>
</feature>
<feature type="domain" description="DC1" evidence="2">
    <location>
        <begin position="40"/>
        <end position="88"/>
    </location>
</feature>
<evidence type="ECO:0000259" key="2">
    <source>
        <dbReference type="Pfam" id="PF03107"/>
    </source>
</evidence>
<keyword evidence="1" id="KW-0677">Repeat</keyword>
<dbReference type="InterPro" id="IPR054483">
    <property type="entry name" value="DC1-like_CT"/>
</dbReference>
<evidence type="ECO:0000313" key="5">
    <source>
        <dbReference type="RefSeq" id="XP_010435718.1"/>
    </source>
</evidence>
<gene>
    <name evidence="5" type="primary">LOC104719481</name>
</gene>
<dbReference type="InterPro" id="IPR053192">
    <property type="entry name" value="Vacuole_Formation_Reg"/>
</dbReference>
<organism evidence="4 5">
    <name type="scientific">Camelina sativa</name>
    <name type="common">False flax</name>
    <name type="synonym">Myagrum sativum</name>
    <dbReference type="NCBI Taxonomy" id="90675"/>
    <lineage>
        <taxon>Eukaryota</taxon>
        <taxon>Viridiplantae</taxon>
        <taxon>Streptophyta</taxon>
        <taxon>Embryophyta</taxon>
        <taxon>Tracheophyta</taxon>
        <taxon>Spermatophyta</taxon>
        <taxon>Magnoliopsida</taxon>
        <taxon>eudicotyledons</taxon>
        <taxon>Gunneridae</taxon>
        <taxon>Pentapetalae</taxon>
        <taxon>rosids</taxon>
        <taxon>malvids</taxon>
        <taxon>Brassicales</taxon>
        <taxon>Brassicaceae</taxon>
        <taxon>Camelineae</taxon>
        <taxon>Camelina</taxon>
    </lineage>
</organism>
<dbReference type="PANTHER" id="PTHR32410">
    <property type="entry name" value="CYSTEINE/HISTIDINE-RICH C1 DOMAIN FAMILY PROTEIN"/>
    <property type="match status" value="1"/>
</dbReference>
<dbReference type="Pfam" id="PF22926">
    <property type="entry name" value="C1-like_CT"/>
    <property type="match status" value="1"/>
</dbReference>
<dbReference type="GeneID" id="104719481"/>
<dbReference type="PANTHER" id="PTHR32410:SF209">
    <property type="entry name" value="CYSTEINE_HISTIDINE-RICH C1 DOMAIN FAMILY PROTEIN"/>
    <property type="match status" value="1"/>
</dbReference>
<keyword evidence="4" id="KW-1185">Reference proteome</keyword>
<accession>A0ABM0U4K4</accession>
<proteinExistence type="predicted"/>
<dbReference type="InterPro" id="IPR004146">
    <property type="entry name" value="DC1"/>
</dbReference>
<reference evidence="5" key="2">
    <citation type="submission" date="2025-08" db="UniProtKB">
        <authorList>
            <consortium name="RefSeq"/>
        </authorList>
    </citation>
    <scope>IDENTIFICATION</scope>
    <source>
        <tissue evidence="5">Leaf</tissue>
    </source>
</reference>
<dbReference type="RefSeq" id="XP_010435718.1">
    <property type="nucleotide sequence ID" value="XM_010437416.1"/>
</dbReference>
<evidence type="ECO:0000313" key="4">
    <source>
        <dbReference type="Proteomes" id="UP000694864"/>
    </source>
</evidence>
<evidence type="ECO:0000259" key="3">
    <source>
        <dbReference type="Pfam" id="PF22926"/>
    </source>
</evidence>
<name>A0ABM0U4K4_CAMSA</name>
<feature type="domain" description="DC1" evidence="2">
    <location>
        <begin position="297"/>
        <end position="349"/>
    </location>
</feature>
<protein>
    <submittedName>
        <fullName evidence="5">Uncharacterized protein LOC104719481</fullName>
    </submittedName>
</protein>
<dbReference type="Gene3D" id="3.30.60.20">
    <property type="match status" value="1"/>
</dbReference>
<sequence>MVPQRMCRVVPYSQISVPSKTFSPTLHRCIYLPNVIKIARHKHRVSLASSLLSRNWSCGVCHQKIDENYGAYSCMKNDCNYVAHSSCATRQDIWDGKDLEGEPEEVNESIEPPVEEISDGTILHFSHLEHPMRLVEDVNKWYDEKEICQACILPPYDGKVYTCMRMECGYVLHEECAYFPRVKQHPLHAHSLTLEPYGTQMIRKCHCCNTYSLGFKYVCHNTDGDDEGFSLDVRCALISEPYDYHSHMHPLFLTDSVIVCFICHLGHLRGALKCDECNFSLCFSCATLPYKVRYKNDEHLLTFLYGKAANGVYWCDLCERTINPVTTKITGFRGFYRCNECEVTLHTTCLLGVDMYMNHGSKVTVNKEEFSIVRNTTLTRPICKKCRRRCKYRVIIHIEVNLSRPLKGTIQVNEERYFVSYEGLTNICSGYGVYGHLVHVCPRRVLAEVVVSFLQTGISKAYPLSFLVRFCHGFISRDWMVRVVHMHRKANRLADGLVNYAFSLPLSFHLFQSSPESVAAIALQDSVGHAIPRLVCI</sequence>
<dbReference type="Pfam" id="PF03107">
    <property type="entry name" value="C1_2"/>
    <property type="match status" value="3"/>
</dbReference>